<dbReference type="InterPro" id="IPR001279">
    <property type="entry name" value="Metallo-B-lactamas"/>
</dbReference>
<dbReference type="Pfam" id="PF00753">
    <property type="entry name" value="Lactamase_B"/>
    <property type="match status" value="1"/>
</dbReference>
<comment type="caution">
    <text evidence="2">The sequence shown here is derived from an EMBL/GenBank/DDBJ whole genome shotgun (WGS) entry which is preliminary data.</text>
</comment>
<reference evidence="3" key="1">
    <citation type="journal article" date="2019" name="Int. J. Syst. Evol. Microbiol.">
        <title>The Global Catalogue of Microorganisms (GCM) 10K type strain sequencing project: providing services to taxonomists for standard genome sequencing and annotation.</title>
        <authorList>
            <consortium name="The Broad Institute Genomics Platform"/>
            <consortium name="The Broad Institute Genome Sequencing Center for Infectious Disease"/>
            <person name="Wu L."/>
            <person name="Ma J."/>
        </authorList>
    </citation>
    <scope>NUCLEOTIDE SEQUENCE [LARGE SCALE GENOMIC DNA]</scope>
    <source>
        <strain evidence="3">JCM 17442</strain>
    </source>
</reference>
<accession>A0ABP8E5N9</accession>
<keyword evidence="3" id="KW-1185">Reference proteome</keyword>
<dbReference type="SMART" id="SM00849">
    <property type="entry name" value="Lactamase_B"/>
    <property type="match status" value="1"/>
</dbReference>
<proteinExistence type="predicted"/>
<sequence length="240" mass="25327">MPAHVAVTIDLVAPGIHFVEGPASNWVVLTGDGTASLIDAGYPGDIDLVRGSLRQVADGLPLSTIAVTHGHSDHTGGIRELLGDHPGARVVSSEAELPNIRRDVTHQVTAGAILPHLVKPRFARWLRHAIRAGGLTDVAVADPVGLADGQELDLSGHPVRVRVTPGHTPGHTVYELLDAGAVATGDALVTGHAVSTVRGPQSLHPMFHHDRPAALALFHELDREWSGRTLLPGHGPILRR</sequence>
<name>A0ABP8E5N9_9MICO</name>
<protein>
    <submittedName>
        <fullName evidence="2">MBL fold metallo-hydrolase</fullName>
    </submittedName>
</protein>
<dbReference type="Gene3D" id="3.60.15.10">
    <property type="entry name" value="Ribonuclease Z/Hydroxyacylglutathione hydrolase-like"/>
    <property type="match status" value="1"/>
</dbReference>
<dbReference type="RefSeq" id="WP_344797919.1">
    <property type="nucleotide sequence ID" value="NZ_BAABAU010000004.1"/>
</dbReference>
<evidence type="ECO:0000313" key="2">
    <source>
        <dbReference type="EMBL" id="GAA4267548.1"/>
    </source>
</evidence>
<dbReference type="EMBL" id="BAABAU010000004">
    <property type="protein sequence ID" value="GAA4267548.1"/>
    <property type="molecule type" value="Genomic_DNA"/>
</dbReference>
<organism evidence="2 3">
    <name type="scientific">Frondihabitans peucedani</name>
    <dbReference type="NCBI Taxonomy" id="598626"/>
    <lineage>
        <taxon>Bacteria</taxon>
        <taxon>Bacillati</taxon>
        <taxon>Actinomycetota</taxon>
        <taxon>Actinomycetes</taxon>
        <taxon>Micrococcales</taxon>
        <taxon>Microbacteriaceae</taxon>
        <taxon>Frondihabitans</taxon>
    </lineage>
</organism>
<evidence type="ECO:0000259" key="1">
    <source>
        <dbReference type="SMART" id="SM00849"/>
    </source>
</evidence>
<dbReference type="Proteomes" id="UP001501594">
    <property type="component" value="Unassembled WGS sequence"/>
</dbReference>
<dbReference type="PANTHER" id="PTHR42951">
    <property type="entry name" value="METALLO-BETA-LACTAMASE DOMAIN-CONTAINING"/>
    <property type="match status" value="1"/>
</dbReference>
<evidence type="ECO:0000313" key="3">
    <source>
        <dbReference type="Proteomes" id="UP001501594"/>
    </source>
</evidence>
<gene>
    <name evidence="2" type="ORF">GCM10022256_31600</name>
</gene>
<dbReference type="PANTHER" id="PTHR42951:SF14">
    <property type="entry name" value="METALLO-BETA-LACTAMASE SUPERFAMILY PROTEIN"/>
    <property type="match status" value="1"/>
</dbReference>
<dbReference type="InterPro" id="IPR036866">
    <property type="entry name" value="RibonucZ/Hydroxyglut_hydro"/>
</dbReference>
<feature type="domain" description="Metallo-beta-lactamase" evidence="1">
    <location>
        <begin position="23"/>
        <end position="234"/>
    </location>
</feature>
<dbReference type="SUPFAM" id="SSF56281">
    <property type="entry name" value="Metallo-hydrolase/oxidoreductase"/>
    <property type="match status" value="1"/>
</dbReference>
<dbReference type="InterPro" id="IPR050855">
    <property type="entry name" value="NDM-1-like"/>
</dbReference>